<evidence type="ECO:0000256" key="10">
    <source>
        <dbReference type="ARBA" id="ARBA00023225"/>
    </source>
</evidence>
<evidence type="ECO:0000256" key="8">
    <source>
        <dbReference type="ARBA" id="ARBA00022927"/>
    </source>
</evidence>
<evidence type="ECO:0000256" key="3">
    <source>
        <dbReference type="ARBA" id="ARBA00020392"/>
    </source>
</evidence>
<dbReference type="Pfam" id="PF02050">
    <property type="entry name" value="FliJ"/>
    <property type="match status" value="1"/>
</dbReference>
<dbReference type="InterPro" id="IPR053716">
    <property type="entry name" value="Flag_assembly_chemotaxis_eff"/>
</dbReference>
<protein>
    <recommendedName>
        <fullName evidence="3">Flagellar FliJ protein</fullName>
    </recommendedName>
</protein>
<evidence type="ECO:0000256" key="5">
    <source>
        <dbReference type="ARBA" id="ARBA00022475"/>
    </source>
</evidence>
<dbReference type="GO" id="GO:0006935">
    <property type="term" value="P:chemotaxis"/>
    <property type="evidence" value="ECO:0007669"/>
    <property type="project" value="UniProtKB-KW"/>
</dbReference>
<accession>A0A078KM25</accession>
<keyword evidence="6" id="KW-0145">Chemotaxis</keyword>
<keyword evidence="9" id="KW-0472">Membrane</keyword>
<keyword evidence="5" id="KW-1003">Cell membrane</keyword>
<dbReference type="GO" id="GO:0044781">
    <property type="term" value="P:bacterial-type flagellum organization"/>
    <property type="evidence" value="ECO:0007669"/>
    <property type="project" value="UniProtKB-KW"/>
</dbReference>
<evidence type="ECO:0000256" key="6">
    <source>
        <dbReference type="ARBA" id="ARBA00022500"/>
    </source>
</evidence>
<dbReference type="PATRIC" id="fig|29343.3.peg.375"/>
<keyword evidence="8" id="KW-0653">Protein transport</keyword>
<evidence type="ECO:0000313" key="12">
    <source>
        <dbReference type="EMBL" id="CDZ23498.1"/>
    </source>
</evidence>
<sequence>MKFKFRLQSVFDLRKHLEDEQKDALNRERQILQRMTEEKESLERQFDLWSQKYLALAGKGMRPSDAVIIGTYLSDIESNIKTALKNIERQTANVERERLLLIEKMKDRKTIESLYGKQRQQFLYEESKKEEKEIEDLITSRR</sequence>
<dbReference type="GO" id="GO:0009288">
    <property type="term" value="C:bacterial-type flagellum"/>
    <property type="evidence" value="ECO:0007669"/>
    <property type="project" value="InterPro"/>
</dbReference>
<keyword evidence="4" id="KW-0813">Transport</keyword>
<comment type="similarity">
    <text evidence="2">Belongs to the FliJ family.</text>
</comment>
<dbReference type="GO" id="GO:0015031">
    <property type="term" value="P:protein transport"/>
    <property type="evidence" value="ECO:0007669"/>
    <property type="project" value="UniProtKB-KW"/>
</dbReference>
<dbReference type="Gene3D" id="1.10.287.1700">
    <property type="match status" value="1"/>
</dbReference>
<dbReference type="KEGG" id="ccel:CCDG5_0359"/>
<keyword evidence="11" id="KW-0175">Coiled coil</keyword>
<dbReference type="NCBIfam" id="TIGR02473">
    <property type="entry name" value="flagell_FliJ"/>
    <property type="match status" value="1"/>
</dbReference>
<keyword evidence="7" id="KW-1005">Bacterial flagellum biogenesis</keyword>
<dbReference type="OrthoDB" id="1707704at2"/>
<evidence type="ECO:0000256" key="11">
    <source>
        <dbReference type="SAM" id="Coils"/>
    </source>
</evidence>
<dbReference type="GO" id="GO:0005886">
    <property type="term" value="C:plasma membrane"/>
    <property type="evidence" value="ECO:0007669"/>
    <property type="project" value="UniProtKB-SubCell"/>
</dbReference>
<dbReference type="AlphaFoldDB" id="A0A078KM25"/>
<dbReference type="STRING" id="29343.CCDG5_0359"/>
<evidence type="ECO:0000313" key="13">
    <source>
        <dbReference type="Proteomes" id="UP000032431"/>
    </source>
</evidence>
<dbReference type="GO" id="GO:0071973">
    <property type="term" value="P:bacterial-type flagellum-dependent cell motility"/>
    <property type="evidence" value="ECO:0007669"/>
    <property type="project" value="InterPro"/>
</dbReference>
<feature type="coiled-coil region" evidence="11">
    <location>
        <begin position="18"/>
        <end position="104"/>
    </location>
</feature>
<proteinExistence type="inferred from homology"/>
<dbReference type="EMBL" id="LM995447">
    <property type="protein sequence ID" value="CDZ23498.1"/>
    <property type="molecule type" value="Genomic_DNA"/>
</dbReference>
<dbReference type="HOGENOM" id="CLU_1812401_0_0_9"/>
<evidence type="ECO:0000256" key="2">
    <source>
        <dbReference type="ARBA" id="ARBA00010004"/>
    </source>
</evidence>
<dbReference type="Proteomes" id="UP000032431">
    <property type="component" value="Chromosome I"/>
</dbReference>
<evidence type="ECO:0000256" key="1">
    <source>
        <dbReference type="ARBA" id="ARBA00004413"/>
    </source>
</evidence>
<comment type="subcellular location">
    <subcellularLocation>
        <location evidence="1">Cell membrane</location>
        <topology evidence="1">Peripheral membrane protein</topology>
        <orientation evidence="1">Cytoplasmic side</orientation>
    </subcellularLocation>
</comment>
<keyword evidence="10" id="KW-1006">Bacterial flagellum protein export</keyword>
<gene>
    <name evidence="12" type="ORF">CCDG5_0359</name>
</gene>
<keyword evidence="13" id="KW-1185">Reference proteome</keyword>
<evidence type="ECO:0000256" key="4">
    <source>
        <dbReference type="ARBA" id="ARBA00022448"/>
    </source>
</evidence>
<dbReference type="InterPro" id="IPR012823">
    <property type="entry name" value="Flagell_FliJ"/>
</dbReference>
<evidence type="ECO:0000256" key="7">
    <source>
        <dbReference type="ARBA" id="ARBA00022795"/>
    </source>
</evidence>
<organism evidence="12 13">
    <name type="scientific">[Clostridium] cellulosi</name>
    <dbReference type="NCBI Taxonomy" id="29343"/>
    <lineage>
        <taxon>Bacteria</taxon>
        <taxon>Bacillati</taxon>
        <taxon>Bacillota</taxon>
        <taxon>Clostridia</taxon>
        <taxon>Eubacteriales</taxon>
        <taxon>Oscillospiraceae</taxon>
        <taxon>Oscillospiraceae incertae sedis</taxon>
    </lineage>
</organism>
<evidence type="ECO:0000256" key="9">
    <source>
        <dbReference type="ARBA" id="ARBA00023136"/>
    </source>
</evidence>
<reference evidence="13" key="1">
    <citation type="submission" date="2014-07" db="EMBL/GenBank/DDBJ databases">
        <authorList>
            <person name="Wibberg D."/>
        </authorList>
    </citation>
    <scope>NUCLEOTIDE SEQUENCE [LARGE SCALE GENOMIC DNA]</scope>
    <source>
        <strain evidence="13">DG5</strain>
    </source>
</reference>
<name>A0A078KM25_9FIRM</name>